<keyword evidence="1" id="KW-1133">Transmembrane helix</keyword>
<evidence type="ECO:0000313" key="3">
    <source>
        <dbReference type="Proteomes" id="UP000176952"/>
    </source>
</evidence>
<comment type="caution">
    <text evidence="2">The sequence shown here is derived from an EMBL/GenBank/DDBJ whole genome shotgun (WGS) entry which is preliminary data.</text>
</comment>
<protein>
    <recommendedName>
        <fullName evidence="4">Glycerophosphoryl diester phosphodiesterase membrane domain-containing protein</fullName>
    </recommendedName>
</protein>
<keyword evidence="1" id="KW-0472">Membrane</keyword>
<dbReference type="AlphaFoldDB" id="A0A1G2AWX3"/>
<feature type="transmembrane region" description="Helical" evidence="1">
    <location>
        <begin position="134"/>
        <end position="154"/>
    </location>
</feature>
<evidence type="ECO:0008006" key="4">
    <source>
        <dbReference type="Google" id="ProtNLM"/>
    </source>
</evidence>
<gene>
    <name evidence="2" type="ORF">A3F54_02195</name>
</gene>
<dbReference type="Proteomes" id="UP000176952">
    <property type="component" value="Unassembled WGS sequence"/>
</dbReference>
<proteinExistence type="predicted"/>
<organism evidence="2 3">
    <name type="scientific">Candidatus Kerfeldbacteria bacterium RIFCSPHIGHO2_12_FULL_48_17</name>
    <dbReference type="NCBI Taxonomy" id="1798542"/>
    <lineage>
        <taxon>Bacteria</taxon>
        <taxon>Candidatus Kerfeldiibacteriota</taxon>
    </lineage>
</organism>
<evidence type="ECO:0000256" key="1">
    <source>
        <dbReference type="SAM" id="Phobius"/>
    </source>
</evidence>
<evidence type="ECO:0000313" key="2">
    <source>
        <dbReference type="EMBL" id="OGY81431.1"/>
    </source>
</evidence>
<feature type="transmembrane region" description="Helical" evidence="1">
    <location>
        <begin position="109"/>
        <end position="128"/>
    </location>
</feature>
<sequence>MANNARFPTTFQFRGLVRQTFVALRHDWRMFLAFAIVLAIPLSLANEYFFPSGNPVTANVFALVSSDNFYALAFFNTLIGAFADAVFIYLTASAIVGKWLSPQKLLKKAANIWGILVMTLLLKGVVVLGLSVLLIIPGIIWLNYYTFVTQLVIINEKKWKSALDASKQLVRGHWWEVLGVNITVWLYYIGVSMGMGWIFSTVLSGESLLHTVTLNMFVNIFGMAGTVFLTLYFYHLYNAKREEGE</sequence>
<keyword evidence="1" id="KW-0812">Transmembrane</keyword>
<accession>A0A1G2AWX3</accession>
<reference evidence="2 3" key="1">
    <citation type="journal article" date="2016" name="Nat. Commun.">
        <title>Thousands of microbial genomes shed light on interconnected biogeochemical processes in an aquifer system.</title>
        <authorList>
            <person name="Anantharaman K."/>
            <person name="Brown C.T."/>
            <person name="Hug L.A."/>
            <person name="Sharon I."/>
            <person name="Castelle C.J."/>
            <person name="Probst A.J."/>
            <person name="Thomas B.C."/>
            <person name="Singh A."/>
            <person name="Wilkins M.J."/>
            <person name="Karaoz U."/>
            <person name="Brodie E.L."/>
            <person name="Williams K.H."/>
            <person name="Hubbard S.S."/>
            <person name="Banfield J.F."/>
        </authorList>
    </citation>
    <scope>NUCLEOTIDE SEQUENCE [LARGE SCALE GENOMIC DNA]</scope>
</reference>
<dbReference type="EMBL" id="MHKD01000044">
    <property type="protein sequence ID" value="OGY81431.1"/>
    <property type="molecule type" value="Genomic_DNA"/>
</dbReference>
<name>A0A1G2AWX3_9BACT</name>
<feature type="transmembrane region" description="Helical" evidence="1">
    <location>
        <begin position="175"/>
        <end position="200"/>
    </location>
</feature>
<feature type="transmembrane region" description="Helical" evidence="1">
    <location>
        <begin position="212"/>
        <end position="234"/>
    </location>
</feature>
<feature type="transmembrane region" description="Helical" evidence="1">
    <location>
        <begin position="69"/>
        <end position="97"/>
    </location>
</feature>